<dbReference type="InterPro" id="IPR035965">
    <property type="entry name" value="PAS-like_dom_sf"/>
</dbReference>
<keyword evidence="5" id="KW-1185">Reference proteome</keyword>
<dbReference type="InterPro" id="IPR052016">
    <property type="entry name" value="Bact_Sigma-Reg"/>
</dbReference>
<dbReference type="InterPro" id="IPR002645">
    <property type="entry name" value="STAS_dom"/>
</dbReference>
<dbReference type="InterPro" id="IPR036513">
    <property type="entry name" value="STAS_dom_sf"/>
</dbReference>
<gene>
    <name evidence="4" type="ORF">J2S42_002109</name>
</gene>
<reference evidence="4 5" key="1">
    <citation type="submission" date="2023-07" db="EMBL/GenBank/DDBJ databases">
        <title>Sequencing the genomes of 1000 actinobacteria strains.</title>
        <authorList>
            <person name="Klenk H.-P."/>
        </authorList>
    </citation>
    <scope>NUCLEOTIDE SEQUENCE [LARGE SCALE GENOMIC DNA]</scope>
    <source>
        <strain evidence="4 5">DSM 44709</strain>
    </source>
</reference>
<dbReference type="Pfam" id="PF13581">
    <property type="entry name" value="HATPase_c_2"/>
    <property type="match status" value="1"/>
</dbReference>
<dbReference type="PROSITE" id="PS50113">
    <property type="entry name" value="PAC"/>
    <property type="match status" value="1"/>
</dbReference>
<dbReference type="RefSeq" id="WP_307238007.1">
    <property type="nucleotide sequence ID" value="NZ_JAUSUZ010000001.1"/>
</dbReference>
<dbReference type="SUPFAM" id="SSF52091">
    <property type="entry name" value="SpoIIaa-like"/>
    <property type="match status" value="1"/>
</dbReference>
<evidence type="ECO:0000313" key="4">
    <source>
        <dbReference type="EMBL" id="MDQ0365440.1"/>
    </source>
</evidence>
<comment type="caution">
    <text evidence="4">The sequence shown here is derived from an EMBL/GenBank/DDBJ whole genome shotgun (WGS) entry which is preliminary data.</text>
</comment>
<dbReference type="Pfam" id="PF13466">
    <property type="entry name" value="STAS_2"/>
    <property type="match status" value="1"/>
</dbReference>
<dbReference type="CDD" id="cd07043">
    <property type="entry name" value="STAS_anti-anti-sigma_factors"/>
    <property type="match status" value="1"/>
</dbReference>
<dbReference type="InterPro" id="IPR036890">
    <property type="entry name" value="HATPase_C_sf"/>
</dbReference>
<evidence type="ECO:0000256" key="1">
    <source>
        <dbReference type="ARBA" id="ARBA00022801"/>
    </source>
</evidence>
<organism evidence="4 5">
    <name type="scientific">Catenuloplanes indicus</name>
    <dbReference type="NCBI Taxonomy" id="137267"/>
    <lineage>
        <taxon>Bacteria</taxon>
        <taxon>Bacillati</taxon>
        <taxon>Actinomycetota</taxon>
        <taxon>Actinomycetes</taxon>
        <taxon>Micromonosporales</taxon>
        <taxon>Micromonosporaceae</taxon>
        <taxon>Catenuloplanes</taxon>
    </lineage>
</organism>
<evidence type="ECO:0000259" key="2">
    <source>
        <dbReference type="PROSITE" id="PS50113"/>
    </source>
</evidence>
<name>A0AAE3VYS5_9ACTN</name>
<dbReference type="SMART" id="SM00331">
    <property type="entry name" value="PP2C_SIG"/>
    <property type="match status" value="1"/>
</dbReference>
<dbReference type="PANTHER" id="PTHR43156:SF2">
    <property type="entry name" value="STAGE II SPORULATION PROTEIN E"/>
    <property type="match status" value="1"/>
</dbReference>
<evidence type="ECO:0000313" key="5">
    <source>
        <dbReference type="Proteomes" id="UP001240236"/>
    </source>
</evidence>
<dbReference type="InterPro" id="IPR013656">
    <property type="entry name" value="PAS_4"/>
</dbReference>
<dbReference type="InterPro" id="IPR058548">
    <property type="entry name" value="MlaB-like_STAS"/>
</dbReference>
<dbReference type="InterPro" id="IPR036457">
    <property type="entry name" value="PPM-type-like_dom_sf"/>
</dbReference>
<keyword evidence="1" id="KW-0378">Hydrolase</keyword>
<dbReference type="Pfam" id="PF07228">
    <property type="entry name" value="SpoIIE"/>
    <property type="match status" value="1"/>
</dbReference>
<dbReference type="Gene3D" id="3.30.565.10">
    <property type="entry name" value="Histidine kinase-like ATPase, C-terminal domain"/>
    <property type="match status" value="1"/>
</dbReference>
<feature type="domain" description="STAS" evidence="3">
    <location>
        <begin position="566"/>
        <end position="627"/>
    </location>
</feature>
<dbReference type="AlphaFoldDB" id="A0AAE3VYS5"/>
<dbReference type="EMBL" id="JAUSUZ010000001">
    <property type="protein sequence ID" value="MDQ0365440.1"/>
    <property type="molecule type" value="Genomic_DNA"/>
</dbReference>
<protein>
    <submittedName>
        <fullName evidence="4">PAS domain S-box-containing protein</fullName>
    </submittedName>
</protein>
<dbReference type="InterPro" id="IPR000700">
    <property type="entry name" value="PAS-assoc_C"/>
</dbReference>
<dbReference type="Gene3D" id="3.30.750.24">
    <property type="entry name" value="STAS domain"/>
    <property type="match status" value="1"/>
</dbReference>
<dbReference type="SUPFAM" id="SSF81606">
    <property type="entry name" value="PP2C-like"/>
    <property type="match status" value="1"/>
</dbReference>
<dbReference type="Proteomes" id="UP001240236">
    <property type="component" value="Unassembled WGS sequence"/>
</dbReference>
<dbReference type="PANTHER" id="PTHR43156">
    <property type="entry name" value="STAGE II SPORULATION PROTEIN E-RELATED"/>
    <property type="match status" value="1"/>
</dbReference>
<sequence length="657" mass="69791">MGDDDDRTGDARVVRDRFESMSPILACYAGPELRVIAGNAAFRALVSQEFVVGRTYHELFPEFAAQRINAIVEQIFATGEAQTGREWRFQVAEPDGTRREYYMDFLIEPYRDADGAVAGITAIGIDVTDQVRRRLAEQERAIEAERRYARARDVISTLQQQLLPPGLPVLPELEVAGSYLLADAENAAGGDWFDAVVLAGGRVALVVGDVVGHGLAASATMGQLRVLLRDRLLATGNLLAAVNTVNTAAGWIPGARAATVCVVVFDPADGALTYVTAGHPAPLLLPAGGDGVFLPATGAGPLGVGPSFTAAMTGTAKLAPGAAVLLYTDGILERPGRSLSRASVELAQVAADAAADRVLRDDALLPAERISVQTVEVLARMNGHTDDITLLAARRVEPPAPLHLTLTLHHDGQLRKLRTRLSEWLSTCGAGARDAAAIRHAVAELATNSLDHAYLDRADDDATCEVTLTLRPSGRIEARVRDHGTWREPRPSADRGLGLQLATGMVDQLHVHHDEHGTTAVVTHTLARPARLLTTEQLSAGRPVPAPAQADPLMILDQPWAPTRRIRVDGPVDTTTSDHVETAVRAAGSAGTTDLTVDLTGVTHLASAGVAAFHRLAAAHRANGTTLSWYAPTASPADVILTLVEVDHLTQDPHVPS</sequence>
<dbReference type="PROSITE" id="PS50801">
    <property type="entry name" value="STAS"/>
    <property type="match status" value="1"/>
</dbReference>
<proteinExistence type="predicted"/>
<dbReference type="Gene3D" id="3.60.40.10">
    <property type="entry name" value="PPM-type phosphatase domain"/>
    <property type="match status" value="1"/>
</dbReference>
<dbReference type="CDD" id="cd16936">
    <property type="entry name" value="HATPase_RsbW-like"/>
    <property type="match status" value="1"/>
</dbReference>
<dbReference type="InterPro" id="IPR003594">
    <property type="entry name" value="HATPase_dom"/>
</dbReference>
<dbReference type="SUPFAM" id="SSF55785">
    <property type="entry name" value="PYP-like sensor domain (PAS domain)"/>
    <property type="match status" value="1"/>
</dbReference>
<evidence type="ECO:0000259" key="3">
    <source>
        <dbReference type="PROSITE" id="PS50801"/>
    </source>
</evidence>
<dbReference type="Pfam" id="PF08448">
    <property type="entry name" value="PAS_4"/>
    <property type="match status" value="1"/>
</dbReference>
<dbReference type="Gene3D" id="3.30.450.20">
    <property type="entry name" value="PAS domain"/>
    <property type="match status" value="1"/>
</dbReference>
<dbReference type="GO" id="GO:0016791">
    <property type="term" value="F:phosphatase activity"/>
    <property type="evidence" value="ECO:0007669"/>
    <property type="project" value="TreeGrafter"/>
</dbReference>
<dbReference type="InterPro" id="IPR001932">
    <property type="entry name" value="PPM-type_phosphatase-like_dom"/>
</dbReference>
<feature type="domain" description="PAC" evidence="2">
    <location>
        <begin position="85"/>
        <end position="139"/>
    </location>
</feature>
<accession>A0AAE3VYS5</accession>
<dbReference type="SUPFAM" id="SSF55874">
    <property type="entry name" value="ATPase domain of HSP90 chaperone/DNA topoisomerase II/histidine kinase"/>
    <property type="match status" value="1"/>
</dbReference>